<reference evidence="3 4" key="1">
    <citation type="submission" date="2019-04" db="EMBL/GenBank/DDBJ databases">
        <title>Isolation and identification of Cellulomonas shaoxiangyii sp. Nov. isolated from feces of the Tibetan antelopes (Pantholops hodgsonii) in the Qinghai-Tibet plateau of China.</title>
        <authorList>
            <person name="Tian Z."/>
        </authorList>
    </citation>
    <scope>NUCLEOTIDE SEQUENCE [LARGE SCALE GENOMIC DNA]</scope>
    <source>
        <strain evidence="3 4">Z28</strain>
    </source>
</reference>
<proteinExistence type="predicted"/>
<feature type="compositionally biased region" description="Gly residues" evidence="1">
    <location>
        <begin position="179"/>
        <end position="188"/>
    </location>
</feature>
<feature type="region of interest" description="Disordered" evidence="1">
    <location>
        <begin position="166"/>
        <end position="197"/>
    </location>
</feature>
<dbReference type="SMART" id="SM00507">
    <property type="entry name" value="HNHc"/>
    <property type="match status" value="1"/>
</dbReference>
<sequence length="197" mass="21328">MPLRARRDLRARWRRHGAPLARWARGARVAHRHPPCAPGPGANDGCEAGEAVLGAGPTRRPGVATSRTGTATYLRNRRRVLAEARRGGLTHCPGYARRDGSHRGCGRELDYDTPLLAGSAETDHVVEHKHGGGDGADNLRVLCRTCNQERNHERVPVNVARVEDFPTSRRLVNEQPQRSGGGGEGPPGRGCRSPLLA</sequence>
<dbReference type="EMBL" id="CP039291">
    <property type="protein sequence ID" value="QCB93309.1"/>
    <property type="molecule type" value="Genomic_DNA"/>
</dbReference>
<dbReference type="Gene3D" id="1.10.30.50">
    <property type="match status" value="1"/>
</dbReference>
<evidence type="ECO:0000313" key="3">
    <source>
        <dbReference type="EMBL" id="QCB93309.1"/>
    </source>
</evidence>
<name>A0A4P7SGM9_9CELL</name>
<dbReference type="CDD" id="cd00085">
    <property type="entry name" value="HNHc"/>
    <property type="match status" value="1"/>
</dbReference>
<protein>
    <recommendedName>
        <fullName evidence="2">HNH nuclease domain-containing protein</fullName>
    </recommendedName>
</protein>
<accession>A0A4P7SGM9</accession>
<dbReference type="AlphaFoldDB" id="A0A4P7SGM9"/>
<dbReference type="InterPro" id="IPR003615">
    <property type="entry name" value="HNH_nuc"/>
</dbReference>
<dbReference type="Pfam" id="PF01844">
    <property type="entry name" value="HNH"/>
    <property type="match status" value="1"/>
</dbReference>
<evidence type="ECO:0000313" key="4">
    <source>
        <dbReference type="Proteomes" id="UP000296469"/>
    </source>
</evidence>
<keyword evidence="4" id="KW-1185">Reference proteome</keyword>
<dbReference type="Proteomes" id="UP000296469">
    <property type="component" value="Chromosome"/>
</dbReference>
<dbReference type="GO" id="GO:0003676">
    <property type="term" value="F:nucleic acid binding"/>
    <property type="evidence" value="ECO:0007669"/>
    <property type="project" value="InterPro"/>
</dbReference>
<feature type="domain" description="HNH nuclease" evidence="2">
    <location>
        <begin position="95"/>
        <end position="148"/>
    </location>
</feature>
<dbReference type="GO" id="GO:0008270">
    <property type="term" value="F:zinc ion binding"/>
    <property type="evidence" value="ECO:0007669"/>
    <property type="project" value="InterPro"/>
</dbReference>
<dbReference type="GO" id="GO:0004519">
    <property type="term" value="F:endonuclease activity"/>
    <property type="evidence" value="ECO:0007669"/>
    <property type="project" value="InterPro"/>
</dbReference>
<gene>
    <name evidence="3" type="ORF">E5225_06855</name>
</gene>
<dbReference type="KEGG" id="celz:E5225_06855"/>
<organism evidence="3 4">
    <name type="scientific">Cellulomonas shaoxiangyii</name>
    <dbReference type="NCBI Taxonomy" id="2566013"/>
    <lineage>
        <taxon>Bacteria</taxon>
        <taxon>Bacillati</taxon>
        <taxon>Actinomycetota</taxon>
        <taxon>Actinomycetes</taxon>
        <taxon>Micrococcales</taxon>
        <taxon>Cellulomonadaceae</taxon>
        <taxon>Cellulomonas</taxon>
    </lineage>
</organism>
<evidence type="ECO:0000259" key="2">
    <source>
        <dbReference type="SMART" id="SM00507"/>
    </source>
</evidence>
<evidence type="ECO:0000256" key="1">
    <source>
        <dbReference type="SAM" id="MobiDB-lite"/>
    </source>
</evidence>
<dbReference type="InterPro" id="IPR002711">
    <property type="entry name" value="HNH"/>
</dbReference>